<dbReference type="PIRSF" id="PIRSF001434">
    <property type="entry name" value="CGS"/>
    <property type="match status" value="1"/>
</dbReference>
<dbReference type="EC" id="2.5.1.48" evidence="4"/>
<comment type="similarity">
    <text evidence="3">Belongs to the trans-sulfuration enzymes family.</text>
</comment>
<organism evidence="4 5">
    <name type="scientific">Ammonicoccus fulvus</name>
    <dbReference type="NCBI Taxonomy" id="3138240"/>
    <lineage>
        <taxon>Bacteria</taxon>
        <taxon>Bacillati</taxon>
        <taxon>Actinomycetota</taxon>
        <taxon>Actinomycetes</taxon>
        <taxon>Propionibacteriales</taxon>
        <taxon>Propionibacteriaceae</taxon>
        <taxon>Ammonicoccus</taxon>
    </lineage>
</organism>
<dbReference type="PANTHER" id="PTHR11808">
    <property type="entry name" value="TRANS-SULFURATION ENZYME FAMILY MEMBER"/>
    <property type="match status" value="1"/>
</dbReference>
<dbReference type="RefSeq" id="WP_425308964.1">
    <property type="nucleotide sequence ID" value="NZ_CP154795.1"/>
</dbReference>
<dbReference type="Gene3D" id="3.90.1150.10">
    <property type="entry name" value="Aspartate Aminotransferase, domain 1"/>
    <property type="match status" value="1"/>
</dbReference>
<dbReference type="CDD" id="cd00614">
    <property type="entry name" value="CGS_like"/>
    <property type="match status" value="1"/>
</dbReference>
<dbReference type="GO" id="GO:0003962">
    <property type="term" value="F:cystathionine gamma-synthase activity"/>
    <property type="evidence" value="ECO:0007669"/>
    <property type="project" value="UniProtKB-EC"/>
</dbReference>
<protein>
    <submittedName>
        <fullName evidence="4">Cystathionine gamma-synthase</fullName>
        <ecNumber evidence="4">2.5.1.48</ecNumber>
    </submittedName>
</protein>
<name>A0ABZ3FRY6_9ACTN</name>
<keyword evidence="4" id="KW-0808">Transferase</keyword>
<dbReference type="InterPro" id="IPR000277">
    <property type="entry name" value="Cys/Met-Metab_PyrdxlP-dep_enz"/>
</dbReference>
<accession>A0ABZ3FRY6</accession>
<evidence type="ECO:0000313" key="5">
    <source>
        <dbReference type="Proteomes" id="UP001442841"/>
    </source>
</evidence>
<gene>
    <name evidence="4" type="primary">metB</name>
    <name evidence="4" type="ORF">AADG42_09425</name>
</gene>
<evidence type="ECO:0000256" key="1">
    <source>
        <dbReference type="ARBA" id="ARBA00001933"/>
    </source>
</evidence>
<keyword evidence="2 3" id="KW-0663">Pyridoxal phosphate</keyword>
<dbReference type="Proteomes" id="UP001442841">
    <property type="component" value="Chromosome"/>
</dbReference>
<dbReference type="Pfam" id="PF01053">
    <property type="entry name" value="Cys_Met_Meta_PP"/>
    <property type="match status" value="1"/>
</dbReference>
<comment type="cofactor">
    <cofactor evidence="1 3">
        <name>pyridoxal 5'-phosphate</name>
        <dbReference type="ChEBI" id="CHEBI:597326"/>
    </cofactor>
</comment>
<dbReference type="InterPro" id="IPR015421">
    <property type="entry name" value="PyrdxlP-dep_Trfase_major"/>
</dbReference>
<dbReference type="Gene3D" id="3.40.640.10">
    <property type="entry name" value="Type I PLP-dependent aspartate aminotransferase-like (Major domain)"/>
    <property type="match status" value="1"/>
</dbReference>
<dbReference type="EMBL" id="CP154795">
    <property type="protein sequence ID" value="XAN07504.1"/>
    <property type="molecule type" value="Genomic_DNA"/>
</dbReference>
<evidence type="ECO:0000256" key="3">
    <source>
        <dbReference type="RuleBase" id="RU362118"/>
    </source>
</evidence>
<dbReference type="SUPFAM" id="SSF53383">
    <property type="entry name" value="PLP-dependent transferases"/>
    <property type="match status" value="1"/>
</dbReference>
<dbReference type="NCBIfam" id="TIGR02080">
    <property type="entry name" value="O_succ_thio_ly"/>
    <property type="match status" value="1"/>
</dbReference>
<keyword evidence="5" id="KW-1185">Reference proteome</keyword>
<evidence type="ECO:0000256" key="2">
    <source>
        <dbReference type="ARBA" id="ARBA00022898"/>
    </source>
</evidence>
<dbReference type="InterPro" id="IPR011821">
    <property type="entry name" value="O_succ_thio_ly"/>
</dbReference>
<sequence>MTHSSRITRATRAGIESDPVTGAVIPPIHLSTNYAFREFGKPRLHDYTRAANPTREMLSDALTTLEGGAGGVACGSGMAAITTVLLAELKAGDSIAIPHDCYGGSWRLFHRLADKGHFTIHTIDFTDTDLAVTALRETRPTLVWLETPSNPLLRITDLEPVIAAAKSVGAVTVVDNTFLTPLLQLPLALGADAVMHSTTKYLNGHSDVIGGALVAATAERAELYDFWAKTSGTMGNAWDAWLTVRGLRTLRVRMDAHEVGAMAVAEALAAHPAVKTVHYPGLPDHPGHEIAARQQAGFGGMVSFELADEAAVRAFVEGLECFSLAESLGGTESLVSHPITMTHASMSADALAEAGLTDGLLRLSIGLEDPQDLVADLVAGLDRAAG</sequence>
<evidence type="ECO:0000313" key="4">
    <source>
        <dbReference type="EMBL" id="XAN07504.1"/>
    </source>
</evidence>
<dbReference type="PANTHER" id="PTHR11808:SF75">
    <property type="entry name" value="CYSTATHIONINE GAMMA-SYNTHASE"/>
    <property type="match status" value="1"/>
</dbReference>
<reference evidence="4 5" key="1">
    <citation type="submission" date="2024-04" db="EMBL/GenBank/DDBJ databases">
        <title>Isolation of an actinomycete strain from pig manure.</title>
        <authorList>
            <person name="Gong T."/>
            <person name="Yu Z."/>
            <person name="An M."/>
            <person name="Wei C."/>
            <person name="Yang W."/>
            <person name="Liu L."/>
        </authorList>
    </citation>
    <scope>NUCLEOTIDE SEQUENCE [LARGE SCALE GENOMIC DNA]</scope>
    <source>
        <strain evidence="4 5">ZF39</strain>
    </source>
</reference>
<proteinExistence type="inferred from homology"/>
<dbReference type="InterPro" id="IPR015424">
    <property type="entry name" value="PyrdxlP-dep_Trfase"/>
</dbReference>
<dbReference type="InterPro" id="IPR015422">
    <property type="entry name" value="PyrdxlP-dep_Trfase_small"/>
</dbReference>